<dbReference type="AlphaFoldDB" id="A0A239LEW4"/>
<evidence type="ECO:0000256" key="2">
    <source>
        <dbReference type="ARBA" id="ARBA00022475"/>
    </source>
</evidence>
<dbReference type="PROSITE" id="PS01124">
    <property type="entry name" value="HTH_ARAC_FAMILY_2"/>
    <property type="match status" value="1"/>
</dbReference>
<evidence type="ECO:0000313" key="11">
    <source>
        <dbReference type="EMBL" id="SNT28393.1"/>
    </source>
</evidence>
<evidence type="ECO:0000256" key="8">
    <source>
        <dbReference type="ARBA" id="ARBA00023163"/>
    </source>
</evidence>
<dbReference type="InterPro" id="IPR018060">
    <property type="entry name" value="HTH_AraC"/>
</dbReference>
<dbReference type="PANTHER" id="PTHR30572:SF18">
    <property type="entry name" value="ABC-TYPE MACROLIDE FAMILY EXPORT SYSTEM PERMEASE COMPONENT 2"/>
    <property type="match status" value="1"/>
</dbReference>
<keyword evidence="8" id="KW-0804">Transcription</keyword>
<dbReference type="InterPro" id="IPR025857">
    <property type="entry name" value="MacB_PCD"/>
</dbReference>
<dbReference type="InterPro" id="IPR003838">
    <property type="entry name" value="ABC3_permease_C"/>
</dbReference>
<feature type="transmembrane region" description="Helical" evidence="9">
    <location>
        <begin position="88"/>
        <end position="104"/>
    </location>
</feature>
<dbReference type="GO" id="GO:0043565">
    <property type="term" value="F:sequence-specific DNA binding"/>
    <property type="evidence" value="ECO:0007669"/>
    <property type="project" value="InterPro"/>
</dbReference>
<feature type="transmembrane region" description="Helical" evidence="9">
    <location>
        <begin position="708"/>
        <end position="728"/>
    </location>
</feature>
<name>A0A239LEW4_EKHLU</name>
<feature type="transmembrane region" description="Helical" evidence="9">
    <location>
        <begin position="151"/>
        <end position="168"/>
    </location>
</feature>
<dbReference type="EMBL" id="FZPD01000005">
    <property type="protein sequence ID" value="SNT28393.1"/>
    <property type="molecule type" value="Genomic_DNA"/>
</dbReference>
<dbReference type="OrthoDB" id="973284at2"/>
<feature type="transmembrane region" description="Helical" evidence="9">
    <location>
        <begin position="110"/>
        <end position="131"/>
    </location>
</feature>
<feature type="transmembrane region" description="Helical" evidence="9">
    <location>
        <begin position="1137"/>
        <end position="1161"/>
    </location>
</feature>
<dbReference type="InterPro" id="IPR020449">
    <property type="entry name" value="Tscrpt_reg_AraC-type_HTH"/>
</dbReference>
<feature type="transmembrane region" description="Helical" evidence="9">
    <location>
        <begin position="12"/>
        <end position="31"/>
    </location>
</feature>
<feature type="transmembrane region" description="Helical" evidence="9">
    <location>
        <begin position="652"/>
        <end position="673"/>
    </location>
</feature>
<dbReference type="GO" id="GO:0005886">
    <property type="term" value="C:plasma membrane"/>
    <property type="evidence" value="ECO:0007669"/>
    <property type="project" value="UniProtKB-SubCell"/>
</dbReference>
<feature type="domain" description="HTH araC/xylS-type" evidence="10">
    <location>
        <begin position="221"/>
        <end position="325"/>
    </location>
</feature>
<keyword evidence="2" id="KW-1003">Cell membrane</keyword>
<dbReference type="PANTHER" id="PTHR30572">
    <property type="entry name" value="MEMBRANE COMPONENT OF TRANSPORTER-RELATED"/>
    <property type="match status" value="1"/>
</dbReference>
<comment type="subcellular location">
    <subcellularLocation>
        <location evidence="1">Cell membrane</location>
        <topology evidence="1">Multi-pass membrane protein</topology>
    </subcellularLocation>
</comment>
<evidence type="ECO:0000259" key="10">
    <source>
        <dbReference type="PROSITE" id="PS01124"/>
    </source>
</evidence>
<dbReference type="Gene3D" id="1.10.10.60">
    <property type="entry name" value="Homeodomain-like"/>
    <property type="match status" value="2"/>
</dbReference>
<feature type="transmembrane region" description="Helical" evidence="9">
    <location>
        <begin position="795"/>
        <end position="816"/>
    </location>
</feature>
<dbReference type="PROSITE" id="PS00041">
    <property type="entry name" value="HTH_ARAC_FAMILY_1"/>
    <property type="match status" value="1"/>
</dbReference>
<dbReference type="Pfam" id="PF12704">
    <property type="entry name" value="MacB_PCD"/>
    <property type="match status" value="1"/>
</dbReference>
<reference evidence="11 12" key="1">
    <citation type="submission" date="2017-06" db="EMBL/GenBank/DDBJ databases">
        <authorList>
            <person name="Kim H.J."/>
            <person name="Triplett B.A."/>
        </authorList>
    </citation>
    <scope>NUCLEOTIDE SEQUENCE [LARGE SCALE GENOMIC DNA]</scope>
    <source>
        <strain evidence="11 12">DSM 19307</strain>
    </source>
</reference>
<accession>A0A239LEW4</accession>
<keyword evidence="4 9" id="KW-1133">Transmembrane helix</keyword>
<dbReference type="GO" id="GO:0022857">
    <property type="term" value="F:transmembrane transporter activity"/>
    <property type="evidence" value="ECO:0007669"/>
    <property type="project" value="TreeGrafter"/>
</dbReference>
<evidence type="ECO:0000256" key="3">
    <source>
        <dbReference type="ARBA" id="ARBA00022692"/>
    </source>
</evidence>
<evidence type="ECO:0000256" key="7">
    <source>
        <dbReference type="ARBA" id="ARBA00023136"/>
    </source>
</evidence>
<evidence type="ECO:0000256" key="6">
    <source>
        <dbReference type="ARBA" id="ARBA00023125"/>
    </source>
</evidence>
<dbReference type="SMART" id="SM00342">
    <property type="entry name" value="HTH_ARAC"/>
    <property type="match status" value="1"/>
</dbReference>
<dbReference type="Pfam" id="PF12833">
    <property type="entry name" value="HTH_18"/>
    <property type="match status" value="1"/>
</dbReference>
<protein>
    <submittedName>
        <fullName evidence="11">AraC-type DNA-binding protein</fullName>
    </submittedName>
</protein>
<gene>
    <name evidence="11" type="ORF">SAMN05421640_3173</name>
</gene>
<keyword evidence="3 9" id="KW-0812">Transmembrane</keyword>
<evidence type="ECO:0000256" key="1">
    <source>
        <dbReference type="ARBA" id="ARBA00004651"/>
    </source>
</evidence>
<evidence type="ECO:0000313" key="12">
    <source>
        <dbReference type="Proteomes" id="UP000198393"/>
    </source>
</evidence>
<dbReference type="Pfam" id="PF02687">
    <property type="entry name" value="FtsX"/>
    <property type="match status" value="2"/>
</dbReference>
<feature type="transmembrane region" description="Helical" evidence="9">
    <location>
        <begin position="1048"/>
        <end position="1071"/>
    </location>
</feature>
<dbReference type="Proteomes" id="UP000198393">
    <property type="component" value="Unassembled WGS sequence"/>
</dbReference>
<evidence type="ECO:0000256" key="5">
    <source>
        <dbReference type="ARBA" id="ARBA00023015"/>
    </source>
</evidence>
<keyword evidence="7 9" id="KW-0472">Membrane</keyword>
<dbReference type="GO" id="GO:0003700">
    <property type="term" value="F:DNA-binding transcription factor activity"/>
    <property type="evidence" value="ECO:0007669"/>
    <property type="project" value="InterPro"/>
</dbReference>
<keyword evidence="6 11" id="KW-0238">DNA-binding</keyword>
<proteinExistence type="predicted"/>
<feature type="transmembrane region" description="Helical" evidence="9">
    <location>
        <begin position="379"/>
        <end position="403"/>
    </location>
</feature>
<dbReference type="PRINTS" id="PR00032">
    <property type="entry name" value="HTHARAC"/>
</dbReference>
<feature type="transmembrane region" description="Helical" evidence="9">
    <location>
        <begin position="748"/>
        <end position="774"/>
    </location>
</feature>
<keyword evidence="5" id="KW-0805">Transcription regulation</keyword>
<feature type="transmembrane region" description="Helical" evidence="9">
    <location>
        <begin position="174"/>
        <end position="191"/>
    </location>
</feature>
<evidence type="ECO:0000256" key="9">
    <source>
        <dbReference type="SAM" id="Phobius"/>
    </source>
</evidence>
<feature type="transmembrane region" description="Helical" evidence="9">
    <location>
        <begin position="63"/>
        <end position="81"/>
    </location>
</feature>
<dbReference type="InterPro" id="IPR018062">
    <property type="entry name" value="HTH_AraC-typ_CS"/>
</dbReference>
<evidence type="ECO:0000256" key="4">
    <source>
        <dbReference type="ARBA" id="ARBA00022989"/>
    </source>
</evidence>
<feature type="transmembrane region" description="Helical" evidence="9">
    <location>
        <begin position="1092"/>
        <end position="1117"/>
    </location>
</feature>
<dbReference type="SUPFAM" id="SSF46689">
    <property type="entry name" value="Homeodomain-like"/>
    <property type="match status" value="1"/>
</dbReference>
<sequence>MEQWIQFPWVETLLMSTLLIGGLMGLILLISKSPSGRWLGFLSITYLAALIFQHGSILHLVPASLSMIPIAFFLYVRAFFYQKNRTSPAHYFLIILPFGAGILPKEWLVINWAISGLIIIGYGILTVRLLLNEQNIRGFSYFQNAGSRIAWLRNFVMLNVLFIILLVLQLPIEMLSIAYFVFISFILYPLVKESSFLSPIPIGNKYQKSTLTPVIKSTIIEKVNKIMDEQHFYRRDDASLTVLAKELGATTHHLSQVLNESLKISFQDLIARFRVREACKLLRDERQDQVKIENIATMVGYNSKSAFNTAFKKRTGSTPSEYREAKNVRTYGEEHLSERKAPLVGDSSFHLNHVFNLKIKSGMIQHFFKTFSRNIKRNALFSFLNILGLTVGFTCSILIYLYVQDELSYDRSLPDSDLIYRIAWMNDNPQTRTPHPMAQAMVNDFPEVEEAVSFSPWYGPGLSKDFIRVENEKQNIIFEEPDFFFADSTFFDVFELELVEGDIDALKKPFSFVITESLAEKYFGDSSAIGKELRVNQMPIVVSAVVKPMPKNSHFHFNAIISYVTLKQINPNDAWMKWGDFGHFNYIKLQEGANAHMLEDKISDWVENYLDWDQSDIERLRSGELRFALQPIEDIHLNSHIRWELENNGNNLYIYILTGTMLFILIIVGINYANLTTAKAIERAKEIGVRKTMGAVTRNLSIQFFIESFLFCLIALLFSFSLAALFLNGFNDLAGKNFSIESLFIADYLFFALLLCITVSILAGFYPAITLSSFQPTEVLKGKLKSNNQEVGLRSLLVVVQFTISAILISGSFIVFKQIQFMKTTDLGFDQEAVIALNVPMSIEIGGVDVEALRTAQNLMNNINGVSGTILTSSVPGGQFNQHQYYLKHEPENRIDISSLVVDYDVQKVLGIEVIEGRTFDRSYARDSLYNVLVNEATVEQFNLKDPLGKTIVQHFGENVYESTIIGVVENFHFQSMHEEIQPLVMSVQPPAAGHILVKLEGQDFGKTISEIERVYTSQIDNDVAFEFQFLDNQLAELYDQEVRTLSIFSVFSLIALLLASLGLLGMAIAVMNQRVKEVGMRKILGASTIQITGMILGQLTRLVVVAMLLGLPVSYFLMQSWIKEFSYQAPFGVMPFLLSGIILMVVAMISVISAVTKISLSNPVEALRYE</sequence>
<organism evidence="11 12">
    <name type="scientific">Ekhidna lutea</name>
    <dbReference type="NCBI Taxonomy" id="447679"/>
    <lineage>
        <taxon>Bacteria</taxon>
        <taxon>Pseudomonadati</taxon>
        <taxon>Bacteroidota</taxon>
        <taxon>Cytophagia</taxon>
        <taxon>Cytophagales</taxon>
        <taxon>Reichenbachiellaceae</taxon>
        <taxon>Ekhidna</taxon>
    </lineage>
</organism>
<keyword evidence="12" id="KW-1185">Reference proteome</keyword>
<dbReference type="InterPro" id="IPR050250">
    <property type="entry name" value="Macrolide_Exporter_MacB"/>
</dbReference>
<dbReference type="InterPro" id="IPR009057">
    <property type="entry name" value="Homeodomain-like_sf"/>
</dbReference>